<evidence type="ECO:0000256" key="1">
    <source>
        <dbReference type="SAM" id="MobiDB-lite"/>
    </source>
</evidence>
<dbReference type="AlphaFoldDB" id="A0AAE6Y9G9"/>
<feature type="region of interest" description="Disordered" evidence="1">
    <location>
        <begin position="1"/>
        <end position="21"/>
    </location>
</feature>
<dbReference type="EMBL" id="CP050692">
    <property type="protein sequence ID" value="QIT45460.1"/>
    <property type="molecule type" value="Genomic_DNA"/>
</dbReference>
<proteinExistence type="predicted"/>
<name>A0AAE6Y9G9_STRAT</name>
<reference evidence="2 3" key="1">
    <citation type="submission" date="2020-03" db="EMBL/GenBank/DDBJ databases">
        <title>Is there a link between lipid content and antibiotic production in Streptomyces?</title>
        <authorList>
            <person name="David M."/>
            <person name="Lejeune C."/>
            <person name="Abreu S."/>
            <person name="Thibessard A."/>
            <person name="Leblond P."/>
            <person name="Chaminade P."/>
            <person name="Virolle M.-J."/>
        </authorList>
    </citation>
    <scope>NUCLEOTIDE SEQUENCE [LARGE SCALE GENOMIC DNA]</scope>
    <source>
        <strain evidence="2 3">DSM 41481</strain>
    </source>
</reference>
<dbReference type="InterPro" id="IPR025361">
    <property type="entry name" value="DUF4265"/>
</dbReference>
<dbReference type="Pfam" id="PF14085">
    <property type="entry name" value="DUF4265"/>
    <property type="match status" value="1"/>
</dbReference>
<accession>A0AAE6Y9G9</accession>
<evidence type="ECO:0000313" key="2">
    <source>
        <dbReference type="EMBL" id="QIT45460.1"/>
    </source>
</evidence>
<dbReference type="Proteomes" id="UP000502504">
    <property type="component" value="Chromosome"/>
</dbReference>
<organism evidence="2 3">
    <name type="scientific">Streptomyces antibioticus</name>
    <dbReference type="NCBI Taxonomy" id="1890"/>
    <lineage>
        <taxon>Bacteria</taxon>
        <taxon>Bacillati</taxon>
        <taxon>Actinomycetota</taxon>
        <taxon>Actinomycetes</taxon>
        <taxon>Kitasatosporales</taxon>
        <taxon>Streptomycetaceae</taxon>
        <taxon>Streptomyces</taxon>
    </lineage>
</organism>
<gene>
    <name evidence="2" type="ORF">HCX60_19550</name>
</gene>
<protein>
    <submittedName>
        <fullName evidence="2">DUF4265 domain-containing protein</fullName>
    </submittedName>
</protein>
<dbReference type="RefSeq" id="WP_078634090.1">
    <property type="nucleotide sequence ID" value="NZ_CM007717.1"/>
</dbReference>
<sequence>MSNESSAHSGHGHVALRIGPATSGKPVYETLPARAIGPDTYELTGSPGLVEGCAAGDVLKVAADGTFQVEHRGPNLCVQAFGDPPFTAASLNSLTTAFAPLNGLVEAPADRRFIVATVPTTAGVPAVENVMESWASEVPGRLEWGVSNI</sequence>
<evidence type="ECO:0000313" key="3">
    <source>
        <dbReference type="Proteomes" id="UP000502504"/>
    </source>
</evidence>